<evidence type="ECO:0000313" key="3">
    <source>
        <dbReference type="Proteomes" id="UP000280696"/>
    </source>
</evidence>
<keyword evidence="1" id="KW-0472">Membrane</keyword>
<gene>
    <name evidence="2" type="ORF">D7V94_08685</name>
</gene>
<feature type="transmembrane region" description="Helical" evidence="1">
    <location>
        <begin position="83"/>
        <end position="103"/>
    </location>
</feature>
<keyword evidence="1" id="KW-0812">Transmembrane</keyword>
<proteinExistence type="predicted"/>
<evidence type="ECO:0000256" key="1">
    <source>
        <dbReference type="SAM" id="Phobius"/>
    </source>
</evidence>
<dbReference type="Proteomes" id="UP000280696">
    <property type="component" value="Unassembled WGS sequence"/>
</dbReference>
<dbReference type="OrthoDB" id="1778612at2"/>
<dbReference type="EMBL" id="RAYQ01000008">
    <property type="protein sequence ID" value="RKI91785.1"/>
    <property type="molecule type" value="Genomic_DNA"/>
</dbReference>
<protein>
    <submittedName>
        <fullName evidence="2">Uncharacterized protein</fullName>
    </submittedName>
</protein>
<keyword evidence="1" id="KW-1133">Transmembrane helix</keyword>
<organism evidence="2 3">
    <name type="scientific">Parablautia intestinalis</name>
    <dbReference type="NCBI Taxonomy" id="2320100"/>
    <lineage>
        <taxon>Bacteria</taxon>
        <taxon>Bacillati</taxon>
        <taxon>Bacillota</taxon>
        <taxon>Clostridia</taxon>
        <taxon>Lachnospirales</taxon>
        <taxon>Lachnospiraceae</taxon>
        <taxon>Parablautia</taxon>
    </lineage>
</organism>
<accession>A0A3A9AZH5</accession>
<feature type="transmembrane region" description="Helical" evidence="1">
    <location>
        <begin position="40"/>
        <end position="63"/>
    </location>
</feature>
<sequence>MINEEKVILMTKLASYESHRGKKDIAITHYFRNDYIGFQVLKSTIAATISFLALFGIYVLYHFEELMQDIYKMDLLEFGKDVVILYLCVVGAYGIVSYIVSATRYSRAKKSLKNYYSSLKKLAGMYDK</sequence>
<reference evidence="2 3" key="1">
    <citation type="submission" date="2018-09" db="EMBL/GenBank/DDBJ databases">
        <title>Murine metabolic-syndrome-specific gut microbial biobank.</title>
        <authorList>
            <person name="Liu C."/>
        </authorList>
    </citation>
    <scope>NUCLEOTIDE SEQUENCE [LARGE SCALE GENOMIC DNA]</scope>
    <source>
        <strain evidence="2 3">0.1xD8-82</strain>
    </source>
</reference>
<keyword evidence="3" id="KW-1185">Reference proteome</keyword>
<evidence type="ECO:0000313" key="2">
    <source>
        <dbReference type="EMBL" id="RKI91785.1"/>
    </source>
</evidence>
<comment type="caution">
    <text evidence="2">The sequence shown here is derived from an EMBL/GenBank/DDBJ whole genome shotgun (WGS) entry which is preliminary data.</text>
</comment>
<name>A0A3A9AZH5_9FIRM</name>
<dbReference type="AlphaFoldDB" id="A0A3A9AZH5"/>